<dbReference type="GO" id="GO:0005829">
    <property type="term" value="C:cytosol"/>
    <property type="evidence" value="ECO:0007669"/>
    <property type="project" value="TreeGrafter"/>
</dbReference>
<dbReference type="RefSeq" id="WP_010074101.1">
    <property type="nucleotide sequence ID" value="NC_014393.1"/>
</dbReference>
<dbReference type="InterPro" id="IPR000705">
    <property type="entry name" value="Galactokinase"/>
</dbReference>
<dbReference type="NCBIfam" id="TIGR00131">
    <property type="entry name" value="gal_kin"/>
    <property type="match status" value="1"/>
</dbReference>
<dbReference type="FunFam" id="3.30.70.890:FF:000001">
    <property type="entry name" value="Galactokinase"/>
    <property type="match status" value="1"/>
</dbReference>
<dbReference type="InterPro" id="IPR006203">
    <property type="entry name" value="GHMP_knse_ATP-bd_CS"/>
</dbReference>
<comment type="catalytic activity">
    <reaction evidence="11">
        <text>alpha-D-galactose + ATP = alpha-D-galactose 1-phosphate + ADP + H(+)</text>
        <dbReference type="Rhea" id="RHEA:13553"/>
        <dbReference type="ChEBI" id="CHEBI:15378"/>
        <dbReference type="ChEBI" id="CHEBI:28061"/>
        <dbReference type="ChEBI" id="CHEBI:30616"/>
        <dbReference type="ChEBI" id="CHEBI:58336"/>
        <dbReference type="ChEBI" id="CHEBI:456216"/>
        <dbReference type="EC" id="2.7.1.6"/>
    </reaction>
</comment>
<feature type="binding site" evidence="11">
    <location>
        <position position="130"/>
    </location>
    <ligand>
        <name>Mg(2+)</name>
        <dbReference type="ChEBI" id="CHEBI:18420"/>
    </ligand>
</feature>
<feature type="binding site" evidence="11">
    <location>
        <position position="67"/>
    </location>
    <ligand>
        <name>ATP</name>
        <dbReference type="ChEBI" id="CHEBI:30616"/>
    </ligand>
</feature>
<feature type="binding site" evidence="11">
    <location>
        <position position="162"/>
    </location>
    <ligand>
        <name>Mg(2+)</name>
        <dbReference type="ChEBI" id="CHEBI:18420"/>
    </ligand>
</feature>
<evidence type="ECO:0000256" key="12">
    <source>
        <dbReference type="NCBIfam" id="TIGR00131"/>
    </source>
</evidence>
<evidence type="ECO:0000259" key="14">
    <source>
        <dbReference type="Pfam" id="PF08544"/>
    </source>
</evidence>
<evidence type="ECO:0000256" key="5">
    <source>
        <dbReference type="ARBA" id="ARBA00022741"/>
    </source>
</evidence>
<feature type="active site" description="Proton acceptor" evidence="11">
    <location>
        <position position="174"/>
    </location>
</feature>
<name>D9SM96_CLOC7</name>
<evidence type="ECO:0000256" key="10">
    <source>
        <dbReference type="ARBA" id="ARBA00023277"/>
    </source>
</evidence>
<keyword evidence="10 11" id="KW-0119">Carbohydrate metabolism</keyword>
<dbReference type="PIRSF" id="PIRSF000530">
    <property type="entry name" value="Galactokinase"/>
    <property type="match status" value="1"/>
</dbReference>
<accession>D9SM96</accession>
<dbReference type="InterPro" id="IPR020568">
    <property type="entry name" value="Ribosomal_Su5_D2-typ_SF"/>
</dbReference>
<dbReference type="UniPathway" id="UPA00214"/>
<dbReference type="PROSITE" id="PS00627">
    <property type="entry name" value="GHMP_KINASES_ATP"/>
    <property type="match status" value="1"/>
</dbReference>
<dbReference type="PROSITE" id="PS00106">
    <property type="entry name" value="GALACTOKINASE"/>
    <property type="match status" value="1"/>
</dbReference>
<dbReference type="PANTHER" id="PTHR10457:SF7">
    <property type="entry name" value="GALACTOKINASE-RELATED"/>
    <property type="match status" value="1"/>
</dbReference>
<dbReference type="GO" id="GO:0006012">
    <property type="term" value="P:galactose metabolic process"/>
    <property type="evidence" value="ECO:0007669"/>
    <property type="project" value="UniProtKB-UniRule"/>
</dbReference>
<feature type="domain" description="GHMP kinase N-terminal" evidence="13">
    <location>
        <begin position="93"/>
        <end position="182"/>
    </location>
</feature>
<keyword evidence="9 11" id="KW-0299">Galactose metabolism</keyword>
<dbReference type="Gene3D" id="3.30.230.10">
    <property type="match status" value="1"/>
</dbReference>
<feature type="site" description="Transition state stabilizer" evidence="11">
    <location>
        <position position="27"/>
    </location>
</feature>
<feature type="domain" description="Galactokinase N-terminal" evidence="15">
    <location>
        <begin position="8"/>
        <end position="57"/>
    </location>
</feature>
<comment type="similarity">
    <text evidence="1 11">Belongs to the GHMP kinase family. GalK subfamily.</text>
</comment>
<keyword evidence="3 11" id="KW-0808">Transferase</keyword>
<keyword evidence="2 11" id="KW-0963">Cytoplasm</keyword>
<dbReference type="GO" id="GO:0005524">
    <property type="term" value="F:ATP binding"/>
    <property type="evidence" value="ECO:0007669"/>
    <property type="project" value="UniProtKB-UniRule"/>
</dbReference>
<feature type="binding site" evidence="11">
    <location>
        <begin position="33"/>
        <end position="36"/>
    </location>
    <ligand>
        <name>substrate</name>
    </ligand>
</feature>
<dbReference type="InterPro" id="IPR014721">
    <property type="entry name" value="Ribsml_uS5_D2-typ_fold_subgr"/>
</dbReference>
<dbReference type="Pfam" id="PF08544">
    <property type="entry name" value="GHMP_kinases_C"/>
    <property type="match status" value="1"/>
</dbReference>
<dbReference type="Gene3D" id="3.30.70.890">
    <property type="entry name" value="GHMP kinase, C-terminal domain"/>
    <property type="match status" value="1"/>
</dbReference>
<evidence type="ECO:0000313" key="17">
    <source>
        <dbReference type="Proteomes" id="UP000002730"/>
    </source>
</evidence>
<dbReference type="AlphaFoldDB" id="D9SM96"/>
<dbReference type="InterPro" id="IPR013750">
    <property type="entry name" value="GHMP_kinase_C_dom"/>
</dbReference>
<proteinExistence type="inferred from homology"/>
<feature type="domain" description="GHMP kinase C-terminal" evidence="14">
    <location>
        <begin position="284"/>
        <end position="366"/>
    </location>
</feature>
<dbReference type="InterPro" id="IPR036554">
    <property type="entry name" value="GHMP_kinase_C_sf"/>
</dbReference>
<dbReference type="InterPro" id="IPR006206">
    <property type="entry name" value="Mevalonate/galactokinase"/>
</dbReference>
<feature type="binding site" evidence="11">
    <location>
        <position position="224"/>
    </location>
    <ligand>
        <name>substrate</name>
    </ligand>
</feature>
<dbReference type="HAMAP" id="MF_00246">
    <property type="entry name" value="Galactokinase"/>
    <property type="match status" value="1"/>
</dbReference>
<keyword evidence="4 11" id="KW-0479">Metal-binding</keyword>
<evidence type="ECO:0000256" key="7">
    <source>
        <dbReference type="ARBA" id="ARBA00022840"/>
    </source>
</evidence>
<dbReference type="Pfam" id="PF10509">
    <property type="entry name" value="GalKase_gal_bdg"/>
    <property type="match status" value="1"/>
</dbReference>
<keyword evidence="17" id="KW-1185">Reference proteome</keyword>
<organism evidence="16 17">
    <name type="scientific">Clostridium cellulovorans (strain ATCC 35296 / DSM 3052 / OCM 3 / 743B)</name>
    <dbReference type="NCBI Taxonomy" id="573061"/>
    <lineage>
        <taxon>Bacteria</taxon>
        <taxon>Bacillati</taxon>
        <taxon>Bacillota</taxon>
        <taxon>Clostridia</taxon>
        <taxon>Eubacteriales</taxon>
        <taxon>Clostridiaceae</taxon>
        <taxon>Clostridium</taxon>
    </lineage>
</organism>
<comment type="function">
    <text evidence="11">Catalyzes the transfer of the gamma-phosphate of ATP to D-galactose to form alpha-D-galactose-1-phosphate (Gal-1-P).</text>
</comment>
<evidence type="ECO:0000313" key="16">
    <source>
        <dbReference type="EMBL" id="ADL53752.1"/>
    </source>
</evidence>
<keyword evidence="8 11" id="KW-0460">Magnesium</keyword>
<gene>
    <name evidence="11" type="primary">galK</name>
    <name evidence="16" type="ordered locus">Clocel_4090</name>
</gene>
<evidence type="ECO:0000256" key="11">
    <source>
        <dbReference type="HAMAP-Rule" id="MF_00246"/>
    </source>
</evidence>
<dbReference type="SUPFAM" id="SSF54211">
    <property type="entry name" value="Ribosomal protein S5 domain 2-like"/>
    <property type="match status" value="1"/>
</dbReference>
<evidence type="ECO:0000256" key="4">
    <source>
        <dbReference type="ARBA" id="ARBA00022723"/>
    </source>
</evidence>
<dbReference type="InterPro" id="IPR019741">
    <property type="entry name" value="Galactokinase_CS"/>
</dbReference>
<dbReference type="EC" id="2.7.1.6" evidence="11 12"/>
<dbReference type="PRINTS" id="PR00959">
    <property type="entry name" value="MEVGALKINASE"/>
</dbReference>
<dbReference type="Proteomes" id="UP000002730">
    <property type="component" value="Chromosome"/>
</dbReference>
<reference evidence="16 17" key="1">
    <citation type="submission" date="2010-08" db="EMBL/GenBank/DDBJ databases">
        <title>Complete sequence of Clostridium cellulovorans 743B.</title>
        <authorList>
            <consortium name="US DOE Joint Genome Institute"/>
            <person name="Lucas S."/>
            <person name="Copeland A."/>
            <person name="Lapidus A."/>
            <person name="Cheng J.-F."/>
            <person name="Bruce D."/>
            <person name="Goodwin L."/>
            <person name="Pitluck S."/>
            <person name="Chertkov O."/>
            <person name="Detter J.C."/>
            <person name="Han C."/>
            <person name="Tapia R."/>
            <person name="Land M."/>
            <person name="Hauser L."/>
            <person name="Chang Y.-J."/>
            <person name="Jeffries C."/>
            <person name="Kyrpides N."/>
            <person name="Ivanova N."/>
            <person name="Mikhailova N."/>
            <person name="Hemme C.L."/>
            <person name="Woyke T."/>
        </authorList>
    </citation>
    <scope>NUCLEOTIDE SEQUENCE [LARGE SCALE GENOMIC DNA]</scope>
    <source>
        <strain evidence="17">ATCC 35296 / DSM 3052 / OCM 3 / 743B</strain>
    </source>
</reference>
<dbReference type="SUPFAM" id="SSF55060">
    <property type="entry name" value="GHMP Kinase, C-terminal domain"/>
    <property type="match status" value="1"/>
</dbReference>
<dbReference type="EMBL" id="CP002160">
    <property type="protein sequence ID" value="ADL53752.1"/>
    <property type="molecule type" value="Genomic_DNA"/>
</dbReference>
<evidence type="ECO:0000256" key="1">
    <source>
        <dbReference type="ARBA" id="ARBA00006566"/>
    </source>
</evidence>
<evidence type="ECO:0000256" key="2">
    <source>
        <dbReference type="ARBA" id="ARBA00022490"/>
    </source>
</evidence>
<dbReference type="GO" id="GO:0000287">
    <property type="term" value="F:magnesium ion binding"/>
    <property type="evidence" value="ECO:0007669"/>
    <property type="project" value="UniProtKB-UniRule"/>
</dbReference>
<sequence>MIKQLVNNFAKVFGNSENVETYFAPGRVNLIGEHTDYNGGNVFPCALTIGTYAIARKRDDNKVRLYSDNFEQLGIIEFSVNELTNLKEHDWANYPKGVIWAFGQNGFKIEQGFEVLFYGNIPNGAGLSSSASIELATSIVLKDLFNVDVDMISMVKMSKLAENEFIGVNSGIMDQFAIGMGKENCAVLLDTNTLKYTYAPVELGDASIIIANTNKRRGLADSKYNERRSECEAALAKLQEKLDINALGELTEEIFEENKNLIGDEIKIKRAKHAVYENQRTLKAVEALNNGDLATFGQLMNASHISLRDDYEVTGIELDTLVELAWKQEGVIGSRMTGAGFGGCTVSIVKNSEIDNFIKNVGDQYKEKIGYTADFYVVNVGDGARKLK</sequence>
<dbReference type="Pfam" id="PF00288">
    <property type="entry name" value="GHMP_kinases_N"/>
    <property type="match status" value="1"/>
</dbReference>
<dbReference type="InterPro" id="IPR022963">
    <property type="entry name" value="Galactokinase_bac"/>
</dbReference>
<feature type="binding site" evidence="11">
    <location>
        <begin position="124"/>
        <end position="130"/>
    </location>
    <ligand>
        <name>ATP</name>
        <dbReference type="ChEBI" id="CHEBI:30616"/>
    </ligand>
</feature>
<dbReference type="FunFam" id="3.30.230.10:FF:000017">
    <property type="entry name" value="Galactokinase"/>
    <property type="match status" value="1"/>
</dbReference>
<comment type="subcellular location">
    <subcellularLocation>
        <location evidence="11">Cytoplasm</location>
    </subcellularLocation>
</comment>
<evidence type="ECO:0000259" key="15">
    <source>
        <dbReference type="Pfam" id="PF10509"/>
    </source>
</evidence>
<dbReference type="GO" id="GO:0004335">
    <property type="term" value="F:galactokinase activity"/>
    <property type="evidence" value="ECO:0007669"/>
    <property type="project" value="UniProtKB-UniRule"/>
</dbReference>
<keyword evidence="6 11" id="KW-0418">Kinase</keyword>
<evidence type="ECO:0000259" key="13">
    <source>
        <dbReference type="Pfam" id="PF00288"/>
    </source>
</evidence>
<dbReference type="STRING" id="573061.Clocel_4090"/>
<dbReference type="PRINTS" id="PR00473">
    <property type="entry name" value="GALCTOKINASE"/>
</dbReference>
<dbReference type="KEGG" id="ccb:Clocel_4090"/>
<evidence type="ECO:0000256" key="8">
    <source>
        <dbReference type="ARBA" id="ARBA00022842"/>
    </source>
</evidence>
<keyword evidence="7 11" id="KW-0067">ATP-binding</keyword>
<keyword evidence="5 11" id="KW-0547">Nucleotide-binding</keyword>
<dbReference type="PANTHER" id="PTHR10457">
    <property type="entry name" value="MEVALONATE KINASE/GALACTOKINASE"/>
    <property type="match status" value="1"/>
</dbReference>
<dbReference type="InterPro" id="IPR006204">
    <property type="entry name" value="GHMP_kinase_N_dom"/>
</dbReference>
<dbReference type="HOGENOM" id="CLU_017814_2_1_9"/>
<evidence type="ECO:0000256" key="6">
    <source>
        <dbReference type="ARBA" id="ARBA00022777"/>
    </source>
</evidence>
<protein>
    <recommendedName>
        <fullName evidence="11 12">Galactokinase</fullName>
        <ecNumber evidence="11 12">2.7.1.6</ecNumber>
    </recommendedName>
    <alternativeName>
        <fullName evidence="11">Galactose kinase</fullName>
    </alternativeName>
</protein>
<dbReference type="InterPro" id="IPR019539">
    <property type="entry name" value="GalKase_N"/>
</dbReference>
<dbReference type="eggNOG" id="COG0153">
    <property type="taxonomic scope" value="Bacteria"/>
</dbReference>
<dbReference type="OrthoDB" id="250531at2"/>
<evidence type="ECO:0000256" key="3">
    <source>
        <dbReference type="ARBA" id="ARBA00022679"/>
    </source>
</evidence>
<evidence type="ECO:0000256" key="9">
    <source>
        <dbReference type="ARBA" id="ARBA00023144"/>
    </source>
</evidence>
<comment type="pathway">
    <text evidence="11">Carbohydrate metabolism; galactose metabolism.</text>
</comment>
<dbReference type="NCBIfam" id="NF003705">
    <property type="entry name" value="PRK05322.1"/>
    <property type="match status" value="1"/>
</dbReference>